<evidence type="ECO:0000256" key="12">
    <source>
        <dbReference type="SAM" id="MobiDB-lite"/>
    </source>
</evidence>
<feature type="region of interest" description="Disordered" evidence="12">
    <location>
        <begin position="210"/>
        <end position="336"/>
    </location>
</feature>
<sequence>MIKLIAFDLDNVLIDGEAIDEIGKLMGVESKISEITKKAMEGDLDFETSLNKRVALLKGASVEDIREVVFKMPFMEGAEETIAELKKRGYKIATITGSFEIVAERMKDTLGLDYAFSNILHEEEGKLTGQVSGPLVKGSKAEVLKEIMEMENIIAEETAAVGDGANDVSMLEEAGLGIAFNAKPVLKEKADVIVEKRDLKELLEIFPDENSELTAKSADEEPSEEEKPSEEEAASEPEETTETVEEETTEPEETTETVEEETTEPEETTETVEEKEAEPEESSEKEPAKDEESSKDNKDDKEDDKDDKEKSEKPSPDVKAEPNPDAGKSFGELLSNKKELEKQLKVLTKERDDLNENAREFKKTRDELNASIKENLDKALKYRDERDQINKEVRKYKKLRDETNQELKKMEYASGRRDILKIQNEIDKIEKTIETKVLDMRKENELVKKVQDLSKTLSEMKEDEKVQTEATALKEVSEAHHAKVVEFSDKAQETHEKMLEYFKNIDEVRAKADTAHNTFIETREKASAKHEEVKAVLNEIRKKNKGLDKVKAKERNIESEKSKKKNMAEKEVAKDIFEKFKEGKKLSTEELRLLQKHNIV</sequence>
<evidence type="ECO:0000313" key="14">
    <source>
        <dbReference type="Proteomes" id="UP000007490"/>
    </source>
</evidence>
<dbReference type="NCBIfam" id="TIGR00338">
    <property type="entry name" value="serB"/>
    <property type="match status" value="1"/>
</dbReference>
<evidence type="ECO:0000256" key="3">
    <source>
        <dbReference type="ARBA" id="ARBA00009184"/>
    </source>
</evidence>
<dbReference type="SFLD" id="SFLDG01137">
    <property type="entry name" value="C1.6.1:_Phosphoserine_Phosphat"/>
    <property type="match status" value="1"/>
</dbReference>
<feature type="compositionally biased region" description="Basic and acidic residues" evidence="12">
    <location>
        <begin position="307"/>
        <end position="322"/>
    </location>
</feature>
<dbReference type="Gene3D" id="3.40.50.1000">
    <property type="entry name" value="HAD superfamily/HAD-like"/>
    <property type="match status" value="1"/>
</dbReference>
<evidence type="ECO:0000313" key="13">
    <source>
        <dbReference type="EMBL" id="ADZ10294.1"/>
    </source>
</evidence>
<dbReference type="OrthoDB" id="10041at2157"/>
<dbReference type="UniPathway" id="UPA00135">
    <property type="reaction ID" value="UER00198"/>
</dbReference>
<gene>
    <name evidence="13" type="ordered locus">Metbo_2075</name>
</gene>
<accession>F0TBV2</accession>
<dbReference type="InterPro" id="IPR004469">
    <property type="entry name" value="PSP"/>
</dbReference>
<dbReference type="NCBIfam" id="TIGR01488">
    <property type="entry name" value="HAD-SF-IB"/>
    <property type="match status" value="1"/>
</dbReference>
<dbReference type="eggNOG" id="arCOG01159">
    <property type="taxonomic scope" value="Archaea"/>
</dbReference>
<dbReference type="eggNOG" id="arCOG01158">
    <property type="taxonomic scope" value="Archaea"/>
</dbReference>
<evidence type="ECO:0000256" key="8">
    <source>
        <dbReference type="ARBA" id="ARBA00022842"/>
    </source>
</evidence>
<dbReference type="InterPro" id="IPR036412">
    <property type="entry name" value="HAD-like_sf"/>
</dbReference>
<protein>
    <recommendedName>
        <fullName evidence="4">phosphoserine phosphatase</fullName>
        <ecNumber evidence="4">3.1.3.3</ecNumber>
    </recommendedName>
    <alternativeName>
        <fullName evidence="10">O-phosphoserine phosphohydrolase</fullName>
    </alternativeName>
</protein>
<feature type="active site" description="Nucleophile" evidence="11">
    <location>
        <position position="8"/>
    </location>
</feature>
<feature type="compositionally biased region" description="Acidic residues" evidence="12">
    <location>
        <begin position="220"/>
        <end position="281"/>
    </location>
</feature>
<dbReference type="STRING" id="877455.Metbo_2075"/>
<dbReference type="GO" id="GO:0006564">
    <property type="term" value="P:L-serine biosynthetic process"/>
    <property type="evidence" value="ECO:0007669"/>
    <property type="project" value="UniProtKB-KW"/>
</dbReference>
<evidence type="ECO:0000256" key="9">
    <source>
        <dbReference type="ARBA" id="ARBA00023299"/>
    </source>
</evidence>
<dbReference type="RefSeq" id="WP_013645645.1">
    <property type="nucleotide sequence ID" value="NC_015216.1"/>
</dbReference>
<feature type="active site" description="Proton donor" evidence="11">
    <location>
        <position position="10"/>
    </location>
</feature>
<dbReference type="InterPro" id="IPR023214">
    <property type="entry name" value="HAD_sf"/>
</dbReference>
<comment type="pathway">
    <text evidence="2">Amino-acid biosynthesis; L-serine biosynthesis; L-serine from 3-phospho-D-glycerate: step 3/3.</text>
</comment>
<dbReference type="SFLD" id="SFLDF00029">
    <property type="entry name" value="phosphoserine_phosphatase"/>
    <property type="match status" value="1"/>
</dbReference>
<comment type="cofactor">
    <cofactor evidence="1">
        <name>Mg(2+)</name>
        <dbReference type="ChEBI" id="CHEBI:18420"/>
    </cofactor>
</comment>
<keyword evidence="5" id="KW-0028">Amino-acid biosynthesis</keyword>
<dbReference type="SFLD" id="SFLDG01136">
    <property type="entry name" value="C1.6:_Phosphoserine_Phosphatas"/>
    <property type="match status" value="1"/>
</dbReference>
<dbReference type="Pfam" id="PF00702">
    <property type="entry name" value="Hydrolase"/>
    <property type="match status" value="1"/>
</dbReference>
<evidence type="ECO:0000256" key="7">
    <source>
        <dbReference type="ARBA" id="ARBA00022801"/>
    </source>
</evidence>
<feature type="compositionally biased region" description="Basic and acidic residues" evidence="12">
    <location>
        <begin position="282"/>
        <end position="300"/>
    </location>
</feature>
<dbReference type="AlphaFoldDB" id="F0TBV2"/>
<keyword evidence="14" id="KW-1185">Reference proteome</keyword>
<evidence type="ECO:0000256" key="2">
    <source>
        <dbReference type="ARBA" id="ARBA00005135"/>
    </source>
</evidence>
<keyword evidence="9" id="KW-0718">Serine biosynthesis</keyword>
<organism evidence="13 14">
    <name type="scientific">Methanobacterium lacus (strain AL-21)</name>
    <dbReference type="NCBI Taxonomy" id="877455"/>
    <lineage>
        <taxon>Archaea</taxon>
        <taxon>Methanobacteriati</taxon>
        <taxon>Methanobacteriota</taxon>
        <taxon>Methanomada group</taxon>
        <taxon>Methanobacteria</taxon>
        <taxon>Methanobacteriales</taxon>
        <taxon>Methanobacteriaceae</taxon>
        <taxon>Methanobacterium</taxon>
    </lineage>
</organism>
<dbReference type="InterPro" id="IPR055545">
    <property type="entry name" value="DUF7121"/>
</dbReference>
<dbReference type="KEGG" id="mel:Metbo_2075"/>
<evidence type="ECO:0000256" key="6">
    <source>
        <dbReference type="ARBA" id="ARBA00022723"/>
    </source>
</evidence>
<dbReference type="SUPFAM" id="SSF56784">
    <property type="entry name" value="HAD-like"/>
    <property type="match status" value="1"/>
</dbReference>
<reference evidence="14" key="1">
    <citation type="submission" date="2011-02" db="EMBL/GenBank/DDBJ databases">
        <title>Complete sequence of Methanobacterium sp. AL-21.</title>
        <authorList>
            <consortium name="US DOE Joint Genome Institute"/>
            <person name="Lucas S."/>
            <person name="Copeland A."/>
            <person name="Lapidus A."/>
            <person name="Cheng J.-F."/>
            <person name="Goodwin L."/>
            <person name="Pitluck S."/>
            <person name="Chertkov O."/>
            <person name="Detter J.C."/>
            <person name="Han C."/>
            <person name="Tapia R."/>
            <person name="Land M."/>
            <person name="Hauser L."/>
            <person name="Kyrpides N."/>
            <person name="Ivanova N."/>
            <person name="Mikhailova N."/>
            <person name="Pagani I."/>
            <person name="Cadillo-Quiroz H."/>
            <person name="Imachi H."/>
            <person name="Zinder S."/>
            <person name="Liu W."/>
            <person name="Woyke T."/>
        </authorList>
    </citation>
    <scope>NUCLEOTIDE SEQUENCE [LARGE SCALE GENOMIC DNA]</scope>
    <source>
        <strain evidence="14">AL-21</strain>
    </source>
</reference>
<dbReference type="EC" id="3.1.3.3" evidence="4"/>
<dbReference type="Proteomes" id="UP000007490">
    <property type="component" value="Chromosome"/>
</dbReference>
<dbReference type="SFLD" id="SFLDS00003">
    <property type="entry name" value="Haloacid_Dehalogenase"/>
    <property type="match status" value="2"/>
</dbReference>
<dbReference type="GeneID" id="10278537"/>
<dbReference type="GO" id="GO:0036424">
    <property type="term" value="F:L-phosphoserine phosphatase activity"/>
    <property type="evidence" value="ECO:0007669"/>
    <property type="project" value="InterPro"/>
</dbReference>
<keyword evidence="8" id="KW-0460">Magnesium</keyword>
<comment type="similarity">
    <text evidence="3">Belongs to the HAD-like hydrolase superfamily. SerB family.</text>
</comment>
<dbReference type="EMBL" id="CP002551">
    <property type="protein sequence ID" value="ADZ10294.1"/>
    <property type="molecule type" value="Genomic_DNA"/>
</dbReference>
<dbReference type="PANTHER" id="PTHR43344">
    <property type="entry name" value="PHOSPHOSERINE PHOSPHATASE"/>
    <property type="match status" value="1"/>
</dbReference>
<dbReference type="InterPro" id="IPR050582">
    <property type="entry name" value="HAD-like_SerB"/>
</dbReference>
<dbReference type="HOGENOM" id="CLU_454660_0_0_2"/>
<keyword evidence="6" id="KW-0479">Metal-binding</keyword>
<dbReference type="PANTHER" id="PTHR43344:SF2">
    <property type="entry name" value="PHOSPHOSERINE PHOSPHATASE"/>
    <property type="match status" value="1"/>
</dbReference>
<dbReference type="GO" id="GO:0005737">
    <property type="term" value="C:cytoplasm"/>
    <property type="evidence" value="ECO:0007669"/>
    <property type="project" value="TreeGrafter"/>
</dbReference>
<name>F0TBV2_METLA</name>
<proteinExistence type="inferred from homology"/>
<keyword evidence="7 13" id="KW-0378">Hydrolase</keyword>
<evidence type="ECO:0000256" key="1">
    <source>
        <dbReference type="ARBA" id="ARBA00001946"/>
    </source>
</evidence>
<dbReference type="Pfam" id="PF23435">
    <property type="entry name" value="DUF7121"/>
    <property type="match status" value="1"/>
</dbReference>
<evidence type="ECO:0000256" key="10">
    <source>
        <dbReference type="ARBA" id="ARBA00031693"/>
    </source>
</evidence>
<feature type="region of interest" description="Disordered" evidence="12">
    <location>
        <begin position="547"/>
        <end position="568"/>
    </location>
</feature>
<evidence type="ECO:0000256" key="11">
    <source>
        <dbReference type="PIRSR" id="PIRSR604469-1"/>
    </source>
</evidence>
<evidence type="ECO:0000256" key="4">
    <source>
        <dbReference type="ARBA" id="ARBA00012640"/>
    </source>
</evidence>
<evidence type="ECO:0000256" key="5">
    <source>
        <dbReference type="ARBA" id="ARBA00022605"/>
    </source>
</evidence>
<reference evidence="13 14" key="2">
    <citation type="journal article" date="2014" name="Int. J. Syst. Evol. Microbiol.">
        <title>Methanobacterium paludis sp. nov. and a novel strain of Methanobacterium lacus isolated from northern peatlands.</title>
        <authorList>
            <person name="Cadillo-Quiroz H."/>
            <person name="Brauer S.L."/>
            <person name="Goodson N."/>
            <person name="Yavitt J.B."/>
            <person name="Zinder S.H."/>
        </authorList>
    </citation>
    <scope>NUCLEOTIDE SEQUENCE [LARGE SCALE GENOMIC DNA]</scope>
    <source>
        <strain evidence="13 14">AL-21</strain>
    </source>
</reference>
<dbReference type="GO" id="GO:0000287">
    <property type="term" value="F:magnesium ion binding"/>
    <property type="evidence" value="ECO:0007669"/>
    <property type="project" value="TreeGrafter"/>
</dbReference>
<dbReference type="SFLD" id="SFLDG01129">
    <property type="entry name" value="C1.5:_HAD__Beta-PGM__Phosphata"/>
    <property type="match status" value="1"/>
</dbReference>